<evidence type="ECO:0000313" key="1">
    <source>
        <dbReference type="EMBL" id="MFL7905753.1"/>
    </source>
</evidence>
<dbReference type="RefSeq" id="WP_407825921.1">
    <property type="nucleotide sequence ID" value="NZ_JBJLSN010000096.1"/>
</dbReference>
<evidence type="ECO:0000313" key="2">
    <source>
        <dbReference type="Proteomes" id="UP001628281"/>
    </source>
</evidence>
<protein>
    <submittedName>
        <fullName evidence="1">Gp436 family protein</fullName>
    </submittedName>
</protein>
<sequence length="144" mass="15057">MSYATLEDLIGTFGAEDLIALTDRADPPSDTIDEAAVASALSGAQSLIDGYLAGRYATPLATVPDIVQRWTLDLARHGLYLNKNGPTEAVQKAFLETLRQLRDAADGRLTLAVAGVAAPAAPGGGVKATIGQLVFDARTLGDYR</sequence>
<proteinExistence type="predicted"/>
<reference evidence="1 2" key="1">
    <citation type="submission" date="2024-11" db="EMBL/GenBank/DDBJ databases">
        <title>Draft genome sequences of two bacteria associated to sugarcane roots in Colombia.</title>
        <authorList>
            <person name="Pardo-Diaz S."/>
            <person name="Masmela-Mendoza J."/>
            <person name="Delgadillo-Duran P."/>
            <person name="Bautista E.J."/>
            <person name="Rojas-Tapias D.F."/>
        </authorList>
    </citation>
    <scope>NUCLEOTIDE SEQUENCE [LARGE SCALE GENOMIC DNA]</scope>
    <source>
        <strain evidence="1 2">Ap18</strain>
    </source>
</reference>
<keyword evidence="2" id="KW-1185">Reference proteome</keyword>
<name>A0ABW8VJC4_9PROT</name>
<dbReference type="Proteomes" id="UP001628281">
    <property type="component" value="Unassembled WGS sequence"/>
</dbReference>
<dbReference type="Pfam" id="PF07030">
    <property type="entry name" value="Phage_Mu_Gp36"/>
    <property type="match status" value="1"/>
</dbReference>
<dbReference type="InterPro" id="IPR009752">
    <property type="entry name" value="Phage_Mu_GpJ"/>
</dbReference>
<dbReference type="EMBL" id="JBJLSN010000096">
    <property type="protein sequence ID" value="MFL7905753.1"/>
    <property type="molecule type" value="Genomic_DNA"/>
</dbReference>
<comment type="caution">
    <text evidence="1">The sequence shown here is derived from an EMBL/GenBank/DDBJ whole genome shotgun (WGS) entry which is preliminary data.</text>
</comment>
<organism evidence="1 2">
    <name type="scientific">Azospirillum argentinense</name>
    <dbReference type="NCBI Taxonomy" id="2970906"/>
    <lineage>
        <taxon>Bacteria</taxon>
        <taxon>Pseudomonadati</taxon>
        <taxon>Pseudomonadota</taxon>
        <taxon>Alphaproteobacteria</taxon>
        <taxon>Rhodospirillales</taxon>
        <taxon>Azospirillaceae</taxon>
        <taxon>Azospirillum</taxon>
    </lineage>
</organism>
<accession>A0ABW8VJC4</accession>
<gene>
    <name evidence="1" type="ORF">ACJ41P_31815</name>
</gene>